<comment type="caution">
    <text evidence="3">The sequence shown here is derived from an EMBL/GenBank/DDBJ whole genome shotgun (WGS) entry which is preliminary data.</text>
</comment>
<dbReference type="InterPro" id="IPR001283">
    <property type="entry name" value="CRISP-related"/>
</dbReference>
<dbReference type="SMART" id="SM00198">
    <property type="entry name" value="SCP"/>
    <property type="match status" value="1"/>
</dbReference>
<dbReference type="InterPro" id="IPR035940">
    <property type="entry name" value="CAP_sf"/>
</dbReference>
<dbReference type="InterPro" id="IPR014044">
    <property type="entry name" value="CAP_dom"/>
</dbReference>
<dbReference type="EMBL" id="JAGSXJ010000007">
    <property type="protein sequence ID" value="KAH6689625.1"/>
    <property type="molecule type" value="Genomic_DNA"/>
</dbReference>
<accession>A0A9P8VF21</accession>
<proteinExistence type="predicted"/>
<dbReference type="Gene3D" id="3.40.33.10">
    <property type="entry name" value="CAP"/>
    <property type="match status" value="1"/>
</dbReference>
<evidence type="ECO:0000313" key="3">
    <source>
        <dbReference type="EMBL" id="KAH6689625.1"/>
    </source>
</evidence>
<evidence type="ECO:0000313" key="4">
    <source>
        <dbReference type="Proteomes" id="UP000770015"/>
    </source>
</evidence>
<feature type="chain" id="PRO_5040352482" evidence="1">
    <location>
        <begin position="23"/>
        <end position="264"/>
    </location>
</feature>
<name>A0A9P8VF21_9PEZI</name>
<dbReference type="PROSITE" id="PS01009">
    <property type="entry name" value="CRISP_1"/>
    <property type="match status" value="1"/>
</dbReference>
<organism evidence="3 4">
    <name type="scientific">Plectosphaerella plurivora</name>
    <dbReference type="NCBI Taxonomy" id="936078"/>
    <lineage>
        <taxon>Eukaryota</taxon>
        <taxon>Fungi</taxon>
        <taxon>Dikarya</taxon>
        <taxon>Ascomycota</taxon>
        <taxon>Pezizomycotina</taxon>
        <taxon>Sordariomycetes</taxon>
        <taxon>Hypocreomycetidae</taxon>
        <taxon>Glomerellales</taxon>
        <taxon>Plectosphaerellaceae</taxon>
        <taxon>Plectosphaerella</taxon>
    </lineage>
</organism>
<dbReference type="SUPFAM" id="SSF55797">
    <property type="entry name" value="PR-1-like"/>
    <property type="match status" value="1"/>
</dbReference>
<dbReference type="GO" id="GO:0005576">
    <property type="term" value="C:extracellular region"/>
    <property type="evidence" value="ECO:0007669"/>
    <property type="project" value="InterPro"/>
</dbReference>
<feature type="domain" description="SCP" evidence="2">
    <location>
        <begin position="122"/>
        <end position="260"/>
    </location>
</feature>
<gene>
    <name evidence="3" type="ORF">F5X68DRAFT_274748</name>
</gene>
<dbReference type="PRINTS" id="PR00837">
    <property type="entry name" value="V5TPXLIKE"/>
</dbReference>
<evidence type="ECO:0000259" key="2">
    <source>
        <dbReference type="SMART" id="SM00198"/>
    </source>
</evidence>
<dbReference type="InterPro" id="IPR018244">
    <property type="entry name" value="Allrgn_V5/Tpx1_CS"/>
</dbReference>
<keyword evidence="4" id="KW-1185">Reference proteome</keyword>
<dbReference type="Pfam" id="PF00188">
    <property type="entry name" value="CAP"/>
    <property type="match status" value="1"/>
</dbReference>
<dbReference type="AlphaFoldDB" id="A0A9P8VF21"/>
<keyword evidence="1" id="KW-0732">Signal</keyword>
<dbReference type="OrthoDB" id="43654at2759"/>
<dbReference type="Proteomes" id="UP000770015">
    <property type="component" value="Unassembled WGS sequence"/>
</dbReference>
<sequence length="264" mass="27272">MRVSTGAIWAAAFLASEASAWGSSVHRRWTPPGQQADNGFDKIAIDHWPGDRVPHKTDPAANVAAAAGVALNGVPAKAAADAVPTVVVNLTTAQAVGIPVAPATPTPTPQVEAGPAPGAGGGDAAKALAAHNAARKEVGLPNDLVWDAGLEADAKQWAQHLTTVGSLVHAGAKTTGQGENLYMSSVPTDRPFDHASELWIAEKSLYRGGSPVGSGNFESYGHYTQIVWRATQKVGIASATDSQGRVFVVARYSPPGNFLDEAPY</sequence>
<reference evidence="3" key="1">
    <citation type="journal article" date="2021" name="Nat. Commun.">
        <title>Genetic determinants of endophytism in the Arabidopsis root mycobiome.</title>
        <authorList>
            <person name="Mesny F."/>
            <person name="Miyauchi S."/>
            <person name="Thiergart T."/>
            <person name="Pickel B."/>
            <person name="Atanasova L."/>
            <person name="Karlsson M."/>
            <person name="Huettel B."/>
            <person name="Barry K.W."/>
            <person name="Haridas S."/>
            <person name="Chen C."/>
            <person name="Bauer D."/>
            <person name="Andreopoulos W."/>
            <person name="Pangilinan J."/>
            <person name="LaButti K."/>
            <person name="Riley R."/>
            <person name="Lipzen A."/>
            <person name="Clum A."/>
            <person name="Drula E."/>
            <person name="Henrissat B."/>
            <person name="Kohler A."/>
            <person name="Grigoriev I.V."/>
            <person name="Martin F.M."/>
            <person name="Hacquard S."/>
        </authorList>
    </citation>
    <scope>NUCLEOTIDE SEQUENCE</scope>
    <source>
        <strain evidence="3">MPI-SDFR-AT-0117</strain>
    </source>
</reference>
<dbReference type="PANTHER" id="PTHR10334">
    <property type="entry name" value="CYSTEINE-RICH SECRETORY PROTEIN-RELATED"/>
    <property type="match status" value="1"/>
</dbReference>
<protein>
    <submittedName>
        <fullName evidence="3">CAP domain-containing protein</fullName>
    </submittedName>
</protein>
<feature type="signal peptide" evidence="1">
    <location>
        <begin position="1"/>
        <end position="22"/>
    </location>
</feature>
<evidence type="ECO:0000256" key="1">
    <source>
        <dbReference type="SAM" id="SignalP"/>
    </source>
</evidence>